<evidence type="ECO:0000256" key="2">
    <source>
        <dbReference type="ARBA" id="ARBA00016013"/>
    </source>
</evidence>
<proteinExistence type="inferred from homology"/>
<keyword evidence="8" id="KW-1185">Reference proteome</keyword>
<evidence type="ECO:0000256" key="5">
    <source>
        <dbReference type="RuleBase" id="RU362076"/>
    </source>
</evidence>
<evidence type="ECO:0000259" key="6">
    <source>
        <dbReference type="Pfam" id="PF13860"/>
    </source>
</evidence>
<evidence type="ECO:0000256" key="1">
    <source>
        <dbReference type="ARBA" id="ARBA00010577"/>
    </source>
</evidence>
<keyword evidence="7" id="KW-0969">Cilium</keyword>
<dbReference type="Pfam" id="PF13860">
    <property type="entry name" value="FlgD_ig"/>
    <property type="match status" value="1"/>
</dbReference>
<evidence type="ECO:0000256" key="4">
    <source>
        <dbReference type="ARBA" id="ARBA00024746"/>
    </source>
</evidence>
<reference evidence="7 8" key="1">
    <citation type="submission" date="2019-02" db="EMBL/GenBank/DDBJ databases">
        <title>Paracoccus subflavus sp. nov., isolated from marine sediment of the Pacific Ocean.</title>
        <authorList>
            <person name="Zhang G."/>
        </authorList>
    </citation>
    <scope>NUCLEOTIDE SEQUENCE [LARGE SCALE GENOMIC DNA]</scope>
    <source>
        <strain evidence="7 8">GY0581</strain>
    </source>
</reference>
<dbReference type="EMBL" id="SISK01000016">
    <property type="protein sequence ID" value="TBN36781.1"/>
    <property type="molecule type" value="Genomic_DNA"/>
</dbReference>
<protein>
    <recommendedName>
        <fullName evidence="2 5">Basal-body rod modification protein FlgD</fullName>
    </recommendedName>
</protein>
<gene>
    <name evidence="7" type="ORF">EYE42_15295</name>
</gene>
<dbReference type="RefSeq" id="WP_130992178.1">
    <property type="nucleotide sequence ID" value="NZ_SISK01000016.1"/>
</dbReference>
<evidence type="ECO:0000313" key="7">
    <source>
        <dbReference type="EMBL" id="TBN36781.1"/>
    </source>
</evidence>
<dbReference type="OrthoDB" id="9785233at2"/>
<keyword evidence="7" id="KW-0282">Flagellum</keyword>
<evidence type="ECO:0000313" key="8">
    <source>
        <dbReference type="Proteomes" id="UP000293520"/>
    </source>
</evidence>
<dbReference type="Pfam" id="PF03963">
    <property type="entry name" value="FlgD"/>
    <property type="match status" value="1"/>
</dbReference>
<accession>A0A4Q9FYF6</accession>
<keyword evidence="3 5" id="KW-1005">Bacterial flagellum biogenesis</keyword>
<keyword evidence="7" id="KW-0966">Cell projection</keyword>
<sequence length="220" mass="22854">MIPSLGGAPAATSATATGTANASSAISANFDTFLKMLTTQLRNQDPLNPMEGSDFAVQLATFSGVEQQAQTNKLLAQMAAQLGDGLGQVATWIGKEVRTTEPVWFGDEPVTLDIAPDSRADSVVLVARNAAGAEIAREEIGPGEGQIDWYGRDAQGGKLPDGRYSFTVESSRAGEVISEDPVGAYARVVEAEMGAQGAKLILLGGGSVLASEVEALRDAR</sequence>
<comment type="function">
    <text evidence="4 5">Required for flagellar hook formation. May act as a scaffolding protein.</text>
</comment>
<comment type="similarity">
    <text evidence="1 5">Belongs to the FlgD family.</text>
</comment>
<comment type="caution">
    <text evidence="7">The sequence shown here is derived from an EMBL/GenBank/DDBJ whole genome shotgun (WGS) entry which is preliminary data.</text>
</comment>
<dbReference type="Gene3D" id="2.30.30.910">
    <property type="match status" value="1"/>
</dbReference>
<dbReference type="Proteomes" id="UP000293520">
    <property type="component" value="Unassembled WGS sequence"/>
</dbReference>
<feature type="domain" description="FlgD/Vpr Ig-like" evidence="6">
    <location>
        <begin position="104"/>
        <end position="173"/>
    </location>
</feature>
<dbReference type="GO" id="GO:0044781">
    <property type="term" value="P:bacterial-type flagellum organization"/>
    <property type="evidence" value="ECO:0007669"/>
    <property type="project" value="UniProtKB-UniRule"/>
</dbReference>
<organism evidence="7 8">
    <name type="scientific">Paracoccus subflavus</name>
    <dbReference type="NCBI Taxonomy" id="2528244"/>
    <lineage>
        <taxon>Bacteria</taxon>
        <taxon>Pseudomonadati</taxon>
        <taxon>Pseudomonadota</taxon>
        <taxon>Alphaproteobacteria</taxon>
        <taxon>Rhodobacterales</taxon>
        <taxon>Paracoccaceae</taxon>
        <taxon>Paracoccus</taxon>
    </lineage>
</organism>
<evidence type="ECO:0000256" key="3">
    <source>
        <dbReference type="ARBA" id="ARBA00022795"/>
    </source>
</evidence>
<dbReference type="InterPro" id="IPR005648">
    <property type="entry name" value="FlgD"/>
</dbReference>
<dbReference type="NCBIfam" id="NF009453">
    <property type="entry name" value="PRK12813.1"/>
    <property type="match status" value="1"/>
</dbReference>
<dbReference type="AlphaFoldDB" id="A0A4Q9FYF6"/>
<name>A0A4Q9FYF6_9RHOB</name>
<dbReference type="InterPro" id="IPR025965">
    <property type="entry name" value="FlgD/Vpr_Ig-like"/>
</dbReference>
<dbReference type="Gene3D" id="2.60.40.4070">
    <property type="match status" value="1"/>
</dbReference>